<gene>
    <name evidence="1" type="ORF">C2845_PM10G19750</name>
</gene>
<evidence type="ECO:0000313" key="2">
    <source>
        <dbReference type="Proteomes" id="UP000275267"/>
    </source>
</evidence>
<dbReference type="Proteomes" id="UP000275267">
    <property type="component" value="Unassembled WGS sequence"/>
</dbReference>
<comment type="caution">
    <text evidence="1">The sequence shown here is derived from an EMBL/GenBank/DDBJ whole genome shotgun (WGS) entry which is preliminary data.</text>
</comment>
<name>A0A3L6PAD1_PANMI</name>
<evidence type="ECO:0000313" key="1">
    <source>
        <dbReference type="EMBL" id="RLM54387.1"/>
    </source>
</evidence>
<keyword evidence="2" id="KW-1185">Reference proteome</keyword>
<reference evidence="2" key="1">
    <citation type="journal article" date="2019" name="Nat. Commun.">
        <title>The genome of broomcorn millet.</title>
        <authorList>
            <person name="Zou C."/>
            <person name="Miki D."/>
            <person name="Li D."/>
            <person name="Tang Q."/>
            <person name="Xiao L."/>
            <person name="Rajput S."/>
            <person name="Deng P."/>
            <person name="Jia W."/>
            <person name="Huang R."/>
            <person name="Zhang M."/>
            <person name="Sun Y."/>
            <person name="Hu J."/>
            <person name="Fu X."/>
            <person name="Schnable P.S."/>
            <person name="Li F."/>
            <person name="Zhang H."/>
            <person name="Feng B."/>
            <person name="Zhu X."/>
            <person name="Liu R."/>
            <person name="Schnable J.C."/>
            <person name="Zhu J.-K."/>
            <person name="Zhang H."/>
        </authorList>
    </citation>
    <scope>NUCLEOTIDE SEQUENCE [LARGE SCALE GENOMIC DNA]</scope>
</reference>
<dbReference type="EMBL" id="PQIB02000018">
    <property type="protein sequence ID" value="RLM54387.1"/>
    <property type="molecule type" value="Genomic_DNA"/>
</dbReference>
<sequence length="49" mass="5240">MARPPAGERLGTHRNGWLTVEVLLDLMNAGELVLSARLQSAVPALDGSR</sequence>
<protein>
    <submittedName>
        <fullName evidence="1">Uncharacterized protein</fullName>
    </submittedName>
</protein>
<organism evidence="1 2">
    <name type="scientific">Panicum miliaceum</name>
    <name type="common">Proso millet</name>
    <name type="synonym">Broomcorn millet</name>
    <dbReference type="NCBI Taxonomy" id="4540"/>
    <lineage>
        <taxon>Eukaryota</taxon>
        <taxon>Viridiplantae</taxon>
        <taxon>Streptophyta</taxon>
        <taxon>Embryophyta</taxon>
        <taxon>Tracheophyta</taxon>
        <taxon>Spermatophyta</taxon>
        <taxon>Magnoliopsida</taxon>
        <taxon>Liliopsida</taxon>
        <taxon>Poales</taxon>
        <taxon>Poaceae</taxon>
        <taxon>PACMAD clade</taxon>
        <taxon>Panicoideae</taxon>
        <taxon>Panicodae</taxon>
        <taxon>Paniceae</taxon>
        <taxon>Panicinae</taxon>
        <taxon>Panicum</taxon>
        <taxon>Panicum sect. Panicum</taxon>
    </lineage>
</organism>
<accession>A0A3L6PAD1</accession>
<proteinExistence type="predicted"/>
<dbReference type="AlphaFoldDB" id="A0A3L6PAD1"/>